<protein>
    <submittedName>
        <fullName evidence="2">Uncharacterized protein LOC107789887</fullName>
    </submittedName>
</protein>
<dbReference type="CDD" id="cd00303">
    <property type="entry name" value="retropepsin_like"/>
    <property type="match status" value="1"/>
</dbReference>
<proteinExistence type="predicted"/>
<accession>A0A1S3ZSH1</accession>
<dbReference type="GeneID" id="107789887"/>
<evidence type="ECO:0000313" key="2">
    <source>
        <dbReference type="RefSeq" id="XP_016467248.1"/>
    </source>
</evidence>
<dbReference type="KEGG" id="nta:107789887"/>
<reference evidence="2" key="2">
    <citation type="submission" date="2025-08" db="UniProtKB">
        <authorList>
            <consortium name="RefSeq"/>
        </authorList>
    </citation>
    <scope>IDENTIFICATION</scope>
    <source>
        <tissue evidence="2">Leaf</tissue>
    </source>
</reference>
<dbReference type="OrthoDB" id="1738169at2759"/>
<dbReference type="AlphaFoldDB" id="A0A1S3ZSH1"/>
<dbReference type="RefSeq" id="XP_016467248.1">
    <property type="nucleotide sequence ID" value="XM_016611762.1"/>
</dbReference>
<dbReference type="InterPro" id="IPR021109">
    <property type="entry name" value="Peptidase_aspartic_dom_sf"/>
</dbReference>
<keyword evidence="1" id="KW-1185">Reference proteome</keyword>
<dbReference type="PaxDb" id="4097-A0A1S3ZSH1"/>
<gene>
    <name evidence="2" type="primary">LOC107789887</name>
</gene>
<name>A0A1S3ZSH1_TOBAC</name>
<dbReference type="PANTHER" id="PTHR33240:SF8">
    <property type="entry name" value="OS03G0439900 PROTEIN"/>
    <property type="match status" value="1"/>
</dbReference>
<evidence type="ECO:0000313" key="1">
    <source>
        <dbReference type="Proteomes" id="UP000790787"/>
    </source>
</evidence>
<dbReference type="PANTHER" id="PTHR33240">
    <property type="entry name" value="OS08G0508500 PROTEIN"/>
    <property type="match status" value="1"/>
</dbReference>
<reference evidence="1" key="1">
    <citation type="journal article" date="2014" name="Nat. Commun.">
        <title>The tobacco genome sequence and its comparison with those of tomato and potato.</title>
        <authorList>
            <person name="Sierro N."/>
            <person name="Battey J.N."/>
            <person name="Ouadi S."/>
            <person name="Bakaher N."/>
            <person name="Bovet L."/>
            <person name="Willig A."/>
            <person name="Goepfert S."/>
            <person name="Peitsch M.C."/>
            <person name="Ivanov N.V."/>
        </authorList>
    </citation>
    <scope>NUCLEOTIDE SEQUENCE [LARGE SCALE GENOMIC DNA]</scope>
</reference>
<sequence>MLKRTKVSITREKRTRDYVPEGTLSFNDEDAEGIMQPHNDALVISVLIDKSRVKRVLIDPGTSDNIIRSRAVEQLGMQDQIVPAIRVLNEFNMACETTKGEITLSVNTVGTVQEAKFYVIEGDMRYNSLFGRLWIHNMRAVLSTLHQVLKFPTPKGIKTVYGEQPTAKEMFAVDEVVPISTLLTPKELGLVTKGETK</sequence>
<organism evidence="1 2">
    <name type="scientific">Nicotiana tabacum</name>
    <name type="common">Common tobacco</name>
    <dbReference type="NCBI Taxonomy" id="4097"/>
    <lineage>
        <taxon>Eukaryota</taxon>
        <taxon>Viridiplantae</taxon>
        <taxon>Streptophyta</taxon>
        <taxon>Embryophyta</taxon>
        <taxon>Tracheophyta</taxon>
        <taxon>Spermatophyta</taxon>
        <taxon>Magnoliopsida</taxon>
        <taxon>eudicotyledons</taxon>
        <taxon>Gunneridae</taxon>
        <taxon>Pentapetalae</taxon>
        <taxon>asterids</taxon>
        <taxon>lamiids</taxon>
        <taxon>Solanales</taxon>
        <taxon>Solanaceae</taxon>
        <taxon>Nicotianoideae</taxon>
        <taxon>Nicotianeae</taxon>
        <taxon>Nicotiana</taxon>
    </lineage>
</organism>
<dbReference type="Proteomes" id="UP000790787">
    <property type="component" value="Chromosome 2"/>
</dbReference>
<dbReference type="Gene3D" id="2.40.70.10">
    <property type="entry name" value="Acid Proteases"/>
    <property type="match status" value="1"/>
</dbReference>